<evidence type="ECO:0000259" key="3">
    <source>
        <dbReference type="Pfam" id="PF01464"/>
    </source>
</evidence>
<evidence type="ECO:0000256" key="2">
    <source>
        <dbReference type="SAM" id="MobiDB-lite"/>
    </source>
</evidence>
<dbReference type="GO" id="GO:0016020">
    <property type="term" value="C:membrane"/>
    <property type="evidence" value="ECO:0007669"/>
    <property type="project" value="InterPro"/>
</dbReference>
<dbReference type="SUPFAM" id="SSF53955">
    <property type="entry name" value="Lysozyme-like"/>
    <property type="match status" value="1"/>
</dbReference>
<dbReference type="AlphaFoldDB" id="A0A1M7M621"/>
<dbReference type="InterPro" id="IPR023346">
    <property type="entry name" value="Lysozyme-like_dom_sf"/>
</dbReference>
<comment type="similarity">
    <text evidence="1">Belongs to the transglycosylase Slt family.</text>
</comment>
<dbReference type="Proteomes" id="UP000184038">
    <property type="component" value="Unassembled WGS sequence"/>
</dbReference>
<organism evidence="4 5">
    <name type="scientific">Anaerosporobacter mobilis DSM 15930</name>
    <dbReference type="NCBI Taxonomy" id="1120996"/>
    <lineage>
        <taxon>Bacteria</taxon>
        <taxon>Bacillati</taxon>
        <taxon>Bacillota</taxon>
        <taxon>Clostridia</taxon>
        <taxon>Lachnospirales</taxon>
        <taxon>Lachnospiraceae</taxon>
        <taxon>Anaerosporobacter</taxon>
    </lineage>
</organism>
<evidence type="ECO:0000313" key="5">
    <source>
        <dbReference type="Proteomes" id="UP000184038"/>
    </source>
</evidence>
<dbReference type="EMBL" id="FRCP01000019">
    <property type="protein sequence ID" value="SHM85674.1"/>
    <property type="molecule type" value="Genomic_DNA"/>
</dbReference>
<gene>
    <name evidence="4" type="ORF">SAMN02746066_03618</name>
</gene>
<dbReference type="CDD" id="cd00254">
    <property type="entry name" value="LT-like"/>
    <property type="match status" value="1"/>
</dbReference>
<dbReference type="OrthoDB" id="9815002at2"/>
<dbReference type="GO" id="GO:0000270">
    <property type="term" value="P:peptidoglycan metabolic process"/>
    <property type="evidence" value="ECO:0007669"/>
    <property type="project" value="InterPro"/>
</dbReference>
<evidence type="ECO:0000256" key="1">
    <source>
        <dbReference type="ARBA" id="ARBA00007734"/>
    </source>
</evidence>
<sequence>MQINNVSNTTQVVNQSSKAANTKKTSSTSFDSYMNQNKEVSLEDIFEKASDKYNVSIDLLKAIAKQESNFKPDAVSRSGAMGVMQLMPATAKELGVTDAFDAEQNIMGGAKLISKLLNQYDGDTKLALAAYNAGSGNVRKYGGIPPFKETQNYVVKVMQYYNQNIDASDITITSKDAASSSSNSTNVTATVPATSAVTVTKPSDDVEINNSISTVEELSDKLDEIFSMDDYLKMMEIMFGSEEDGEQEDSIYQSYNQLGMSTPIINMFKSI</sequence>
<keyword evidence="5" id="KW-1185">Reference proteome</keyword>
<proteinExistence type="inferred from homology"/>
<dbReference type="PANTHER" id="PTHR37423:SF2">
    <property type="entry name" value="MEMBRANE-BOUND LYTIC MUREIN TRANSGLYCOSYLASE C"/>
    <property type="match status" value="1"/>
</dbReference>
<dbReference type="InterPro" id="IPR008258">
    <property type="entry name" value="Transglycosylase_SLT_dom_1"/>
</dbReference>
<feature type="domain" description="Transglycosylase SLT" evidence="3">
    <location>
        <begin position="45"/>
        <end position="153"/>
    </location>
</feature>
<dbReference type="RefSeq" id="WP_073289867.1">
    <property type="nucleotide sequence ID" value="NZ_FRCP01000019.1"/>
</dbReference>
<dbReference type="GO" id="GO:0008933">
    <property type="term" value="F:peptidoglycan lytic transglycosylase activity"/>
    <property type="evidence" value="ECO:0007669"/>
    <property type="project" value="InterPro"/>
</dbReference>
<dbReference type="PANTHER" id="PTHR37423">
    <property type="entry name" value="SOLUBLE LYTIC MUREIN TRANSGLYCOSYLASE-RELATED"/>
    <property type="match status" value="1"/>
</dbReference>
<dbReference type="STRING" id="1120996.SAMN02746066_03618"/>
<dbReference type="InterPro" id="IPR000189">
    <property type="entry name" value="Transglyc_AS"/>
</dbReference>
<feature type="region of interest" description="Disordered" evidence="2">
    <location>
        <begin position="1"/>
        <end position="30"/>
    </location>
</feature>
<dbReference type="PROSITE" id="PS00922">
    <property type="entry name" value="TRANSGLYCOSYLASE"/>
    <property type="match status" value="1"/>
</dbReference>
<dbReference type="Pfam" id="PF01464">
    <property type="entry name" value="SLT"/>
    <property type="match status" value="1"/>
</dbReference>
<dbReference type="Gene3D" id="1.10.530.10">
    <property type="match status" value="1"/>
</dbReference>
<name>A0A1M7M621_9FIRM</name>
<accession>A0A1M7M621</accession>
<evidence type="ECO:0000313" key="4">
    <source>
        <dbReference type="EMBL" id="SHM85674.1"/>
    </source>
</evidence>
<protein>
    <submittedName>
        <fullName evidence="4">Transglycosylase SLT domain-containing protein</fullName>
    </submittedName>
</protein>
<feature type="compositionally biased region" description="Low complexity" evidence="2">
    <location>
        <begin position="1"/>
        <end position="29"/>
    </location>
</feature>
<reference evidence="4 5" key="1">
    <citation type="submission" date="2016-11" db="EMBL/GenBank/DDBJ databases">
        <authorList>
            <person name="Jaros S."/>
            <person name="Januszkiewicz K."/>
            <person name="Wedrychowicz H."/>
        </authorList>
    </citation>
    <scope>NUCLEOTIDE SEQUENCE [LARGE SCALE GENOMIC DNA]</scope>
    <source>
        <strain evidence="4 5">DSM 15930</strain>
    </source>
</reference>